<dbReference type="PANTHER" id="PTHR43386:SF1">
    <property type="entry name" value="D,D-DIPEPTIDE TRANSPORT SYSTEM PERMEASE PROTEIN DDPC-RELATED"/>
    <property type="match status" value="1"/>
</dbReference>
<dbReference type="GO" id="GO:0005886">
    <property type="term" value="C:plasma membrane"/>
    <property type="evidence" value="ECO:0007669"/>
    <property type="project" value="UniProtKB-SubCell"/>
</dbReference>
<keyword evidence="5 7" id="KW-1133">Transmembrane helix</keyword>
<evidence type="ECO:0000256" key="3">
    <source>
        <dbReference type="ARBA" id="ARBA00022475"/>
    </source>
</evidence>
<dbReference type="Pfam" id="PF00528">
    <property type="entry name" value="BPD_transp_1"/>
    <property type="match status" value="1"/>
</dbReference>
<organism evidence="9 10">
    <name type="scientific">Blautia hydrogenotrophica (strain DSM 10507 / JCM 14656 / S5a33)</name>
    <name type="common">Ruminococcus hydrogenotrophicus</name>
    <dbReference type="NCBI Taxonomy" id="476272"/>
    <lineage>
        <taxon>Bacteria</taxon>
        <taxon>Bacillati</taxon>
        <taxon>Bacillota</taxon>
        <taxon>Clostridia</taxon>
        <taxon>Lachnospirales</taxon>
        <taxon>Lachnospiraceae</taxon>
        <taxon>Blautia</taxon>
    </lineage>
</organism>
<dbReference type="CDD" id="cd06261">
    <property type="entry name" value="TM_PBP2"/>
    <property type="match status" value="1"/>
</dbReference>
<keyword evidence="3" id="KW-1003">Cell membrane</keyword>
<dbReference type="PROSITE" id="PS50928">
    <property type="entry name" value="ABC_TM1"/>
    <property type="match status" value="1"/>
</dbReference>
<protein>
    <recommendedName>
        <fullName evidence="8">ABC transmembrane type-1 domain-containing protein</fullName>
    </recommendedName>
</protein>
<dbReference type="InterPro" id="IPR000515">
    <property type="entry name" value="MetI-like"/>
</dbReference>
<accession>C0CIH5</accession>
<feature type="transmembrane region" description="Helical" evidence="7">
    <location>
        <begin position="122"/>
        <end position="149"/>
    </location>
</feature>
<comment type="subcellular location">
    <subcellularLocation>
        <location evidence="1 7">Cell membrane</location>
        <topology evidence="1 7">Multi-pass membrane protein</topology>
    </subcellularLocation>
</comment>
<dbReference type="Pfam" id="PF12911">
    <property type="entry name" value="OppC_N"/>
    <property type="match status" value="1"/>
</dbReference>
<feature type="transmembrane region" description="Helical" evidence="7">
    <location>
        <begin position="75"/>
        <end position="101"/>
    </location>
</feature>
<feature type="domain" description="ABC transmembrane type-1" evidence="8">
    <location>
        <begin position="77"/>
        <end position="262"/>
    </location>
</feature>
<dbReference type="GO" id="GO:0055085">
    <property type="term" value="P:transmembrane transport"/>
    <property type="evidence" value="ECO:0007669"/>
    <property type="project" value="InterPro"/>
</dbReference>
<dbReference type="HOGENOM" id="CLU_028518_1_1_9"/>
<feature type="transmembrane region" description="Helical" evidence="7">
    <location>
        <begin position="12"/>
        <end position="34"/>
    </location>
</feature>
<comment type="similarity">
    <text evidence="7">Belongs to the binding-protein-dependent transport system permease family.</text>
</comment>
<evidence type="ECO:0000256" key="7">
    <source>
        <dbReference type="RuleBase" id="RU363032"/>
    </source>
</evidence>
<evidence type="ECO:0000256" key="6">
    <source>
        <dbReference type="ARBA" id="ARBA00023136"/>
    </source>
</evidence>
<evidence type="ECO:0000256" key="2">
    <source>
        <dbReference type="ARBA" id="ARBA00022448"/>
    </source>
</evidence>
<dbReference type="Gene3D" id="1.10.3720.10">
    <property type="entry name" value="MetI-like"/>
    <property type="match status" value="1"/>
</dbReference>
<proteinExistence type="inferred from homology"/>
<keyword evidence="10" id="KW-1185">Reference proteome</keyword>
<dbReference type="RefSeq" id="WP_005946001.1">
    <property type="nucleotide sequence ID" value="NZ_CP136423.1"/>
</dbReference>
<keyword evidence="2 7" id="KW-0813">Transport</keyword>
<dbReference type="PATRIC" id="fig|476272.21.peg.3644"/>
<reference evidence="9 10" key="1">
    <citation type="submission" date="2009-01" db="EMBL/GenBank/DDBJ databases">
        <authorList>
            <person name="Fulton L."/>
            <person name="Clifton S."/>
            <person name="Fulton B."/>
            <person name="Xu J."/>
            <person name="Minx P."/>
            <person name="Pepin K.H."/>
            <person name="Johnson M."/>
            <person name="Bhonagiri V."/>
            <person name="Nash W.E."/>
            <person name="Mardis E.R."/>
            <person name="Wilson R.K."/>
        </authorList>
    </citation>
    <scope>NUCLEOTIDE SEQUENCE [LARGE SCALE GENOMIC DNA]</scope>
    <source>
        <strain evidence="10">DSM 10507 / JCM 14656 / S5a33</strain>
    </source>
</reference>
<keyword evidence="6 7" id="KW-0472">Membrane</keyword>
<dbReference type="eggNOG" id="COG1173">
    <property type="taxonomic scope" value="Bacteria"/>
</dbReference>
<dbReference type="PANTHER" id="PTHR43386">
    <property type="entry name" value="OLIGOPEPTIDE TRANSPORT SYSTEM PERMEASE PROTEIN APPC"/>
    <property type="match status" value="1"/>
</dbReference>
<keyword evidence="4 7" id="KW-0812">Transmembrane</keyword>
<dbReference type="InterPro" id="IPR050366">
    <property type="entry name" value="BP-dependent_transpt_permease"/>
</dbReference>
<feature type="transmembrane region" description="Helical" evidence="7">
    <location>
        <begin position="244"/>
        <end position="262"/>
    </location>
</feature>
<dbReference type="SUPFAM" id="SSF161098">
    <property type="entry name" value="MetI-like"/>
    <property type="match status" value="1"/>
</dbReference>
<evidence type="ECO:0000256" key="4">
    <source>
        <dbReference type="ARBA" id="ARBA00022692"/>
    </source>
</evidence>
<evidence type="ECO:0000256" key="5">
    <source>
        <dbReference type="ARBA" id="ARBA00022989"/>
    </source>
</evidence>
<gene>
    <name evidence="9" type="ORF">RUMHYD_00639</name>
</gene>
<name>C0CIH5_BLAHS</name>
<evidence type="ECO:0000259" key="8">
    <source>
        <dbReference type="PROSITE" id="PS50928"/>
    </source>
</evidence>
<dbReference type="AlphaFoldDB" id="C0CIH5"/>
<sequence>MGKKKNTKKNWSFHILVGMIVLLFLIAILAPVLAPNDPYSTDLTVAQIGPCSQYPLGTDNLGRCMLSRVLYGARISIFSSLLITFFVFCIGVTIGSLCGYFGGAVDAVLNKIITIMQAFPQIVLAIAITGILGIGIRNTIIALCMVLWVDYARLSRSFVYSIKGRTFIKAARICGESHLRILFRRIVPNIVYPLIVNASLGIASTIMEIAALSYLGVGVEEPQAEWGAMINLGRNYIQTDLKMVLIPGVAIFVTAAVFNLFGEKLRDRVR</sequence>
<evidence type="ECO:0000313" key="9">
    <source>
        <dbReference type="EMBL" id="EEG50473.1"/>
    </source>
</evidence>
<evidence type="ECO:0000256" key="1">
    <source>
        <dbReference type="ARBA" id="ARBA00004651"/>
    </source>
</evidence>
<dbReference type="InterPro" id="IPR025966">
    <property type="entry name" value="OppC_N"/>
</dbReference>
<reference evidence="9 10" key="2">
    <citation type="submission" date="2009-02" db="EMBL/GenBank/DDBJ databases">
        <title>Draft genome sequence of Blautia hydrogenotrophica DSM 10507 (Ruminococcus hydrogenotrophicus DSM 10507).</title>
        <authorList>
            <person name="Sudarsanam P."/>
            <person name="Ley R."/>
            <person name="Guruge J."/>
            <person name="Turnbaugh P.J."/>
            <person name="Mahowald M."/>
            <person name="Liep D."/>
            <person name="Gordon J."/>
        </authorList>
    </citation>
    <scope>NUCLEOTIDE SEQUENCE [LARGE SCALE GENOMIC DNA]</scope>
    <source>
        <strain evidence="10">DSM 10507 / JCM 14656 / S5a33</strain>
    </source>
</reference>
<dbReference type="GeneID" id="86821868"/>
<dbReference type="Proteomes" id="UP000003100">
    <property type="component" value="Unassembled WGS sequence"/>
</dbReference>
<evidence type="ECO:0000313" key="10">
    <source>
        <dbReference type="Proteomes" id="UP000003100"/>
    </source>
</evidence>
<dbReference type="InterPro" id="IPR035906">
    <property type="entry name" value="MetI-like_sf"/>
</dbReference>
<dbReference type="EMBL" id="ACBZ01000023">
    <property type="protein sequence ID" value="EEG50473.1"/>
    <property type="molecule type" value="Genomic_DNA"/>
</dbReference>